<evidence type="ECO:0000313" key="2">
    <source>
        <dbReference type="Proteomes" id="UP001148018"/>
    </source>
</evidence>
<protein>
    <submittedName>
        <fullName evidence="1">Uncharacterized protein</fullName>
    </submittedName>
</protein>
<dbReference type="Proteomes" id="UP001148018">
    <property type="component" value="Unassembled WGS sequence"/>
</dbReference>
<organism evidence="1 2">
    <name type="scientific">Muraenolepis orangiensis</name>
    <name type="common">Patagonian moray cod</name>
    <dbReference type="NCBI Taxonomy" id="630683"/>
    <lineage>
        <taxon>Eukaryota</taxon>
        <taxon>Metazoa</taxon>
        <taxon>Chordata</taxon>
        <taxon>Craniata</taxon>
        <taxon>Vertebrata</taxon>
        <taxon>Euteleostomi</taxon>
        <taxon>Actinopterygii</taxon>
        <taxon>Neopterygii</taxon>
        <taxon>Teleostei</taxon>
        <taxon>Neoteleostei</taxon>
        <taxon>Acanthomorphata</taxon>
        <taxon>Zeiogadaria</taxon>
        <taxon>Gadariae</taxon>
        <taxon>Gadiformes</taxon>
        <taxon>Muraenolepidoidei</taxon>
        <taxon>Muraenolepididae</taxon>
        <taxon>Muraenolepis</taxon>
    </lineage>
</organism>
<sequence>MPPPLPAVRADENPDARGFLQTPFLVSAVPDCSNGGPSSLAALLYEGAGWRPNKKRLPPDCLQKQLAALWEKSYICAAQSTAAVNNVAVLASSLSSLTVEKVAFRPNEVEEVTMFSGAILLLSHHGEPADGVGNNGPPHIFIFILPGYREKAFHCSRCILNTGINEHMNV</sequence>
<comment type="caution">
    <text evidence="1">The sequence shown here is derived from an EMBL/GenBank/DDBJ whole genome shotgun (WGS) entry which is preliminary data.</text>
</comment>
<keyword evidence="2" id="KW-1185">Reference proteome</keyword>
<proteinExistence type="predicted"/>
<evidence type="ECO:0000313" key="1">
    <source>
        <dbReference type="EMBL" id="KAJ3600340.1"/>
    </source>
</evidence>
<reference evidence="1" key="1">
    <citation type="submission" date="2022-07" db="EMBL/GenBank/DDBJ databases">
        <title>Chromosome-level genome of Muraenolepis orangiensis.</title>
        <authorList>
            <person name="Kim J."/>
        </authorList>
    </citation>
    <scope>NUCLEOTIDE SEQUENCE</scope>
    <source>
        <strain evidence="1">KU_S4_2022</strain>
        <tissue evidence="1">Muscle</tissue>
    </source>
</reference>
<name>A0A9Q0IJK8_9TELE</name>
<gene>
    <name evidence="1" type="ORF">NHX12_031325</name>
</gene>
<dbReference type="EMBL" id="JANIIK010000047">
    <property type="protein sequence ID" value="KAJ3600340.1"/>
    <property type="molecule type" value="Genomic_DNA"/>
</dbReference>
<dbReference type="AlphaFoldDB" id="A0A9Q0IJK8"/>
<accession>A0A9Q0IJK8</accession>